<accession>A0A9W7BR99</accession>
<evidence type="ECO:0000256" key="1">
    <source>
        <dbReference type="ARBA" id="ARBA00022527"/>
    </source>
</evidence>
<dbReference type="GO" id="GO:0004674">
    <property type="term" value="F:protein serine/threonine kinase activity"/>
    <property type="evidence" value="ECO:0007669"/>
    <property type="project" value="UniProtKB-KW"/>
</dbReference>
<dbReference type="PROSITE" id="PS00108">
    <property type="entry name" value="PROTEIN_KINASE_ST"/>
    <property type="match status" value="1"/>
</dbReference>
<dbReference type="Gene3D" id="3.30.200.20">
    <property type="entry name" value="Phosphorylase Kinase, domain 1"/>
    <property type="match status" value="1"/>
</dbReference>
<dbReference type="SUPFAM" id="SSF56112">
    <property type="entry name" value="Protein kinase-like (PK-like)"/>
    <property type="match status" value="1"/>
</dbReference>
<feature type="domain" description="Protein kinase" evidence="8">
    <location>
        <begin position="22"/>
        <end position="316"/>
    </location>
</feature>
<protein>
    <recommendedName>
        <fullName evidence="8">Protein kinase domain-containing protein</fullName>
    </recommendedName>
</protein>
<feature type="compositionally biased region" description="Low complexity" evidence="7">
    <location>
        <begin position="612"/>
        <end position="622"/>
    </location>
</feature>
<keyword evidence="3 6" id="KW-0547">Nucleotide-binding</keyword>
<dbReference type="InterPro" id="IPR017441">
    <property type="entry name" value="Protein_kinase_ATP_BS"/>
</dbReference>
<feature type="compositionally biased region" description="Low complexity" evidence="7">
    <location>
        <begin position="514"/>
        <end position="538"/>
    </location>
</feature>
<evidence type="ECO:0000256" key="7">
    <source>
        <dbReference type="SAM" id="MobiDB-lite"/>
    </source>
</evidence>
<dbReference type="InterPro" id="IPR008271">
    <property type="entry name" value="Ser/Thr_kinase_AS"/>
</dbReference>
<keyword evidence="5 6" id="KW-0067">ATP-binding</keyword>
<dbReference type="SMART" id="SM00220">
    <property type="entry name" value="S_TKc"/>
    <property type="match status" value="1"/>
</dbReference>
<dbReference type="Pfam" id="PF00069">
    <property type="entry name" value="Pkinase"/>
    <property type="match status" value="1"/>
</dbReference>
<dbReference type="Proteomes" id="UP001165160">
    <property type="component" value="Unassembled WGS sequence"/>
</dbReference>
<dbReference type="EMBL" id="BRXX01000162">
    <property type="protein sequence ID" value="GMH95031.1"/>
    <property type="molecule type" value="Genomic_DNA"/>
</dbReference>
<dbReference type="AlphaFoldDB" id="A0A9W7BR99"/>
<feature type="compositionally biased region" description="Basic and acidic residues" evidence="7">
    <location>
        <begin position="469"/>
        <end position="486"/>
    </location>
</feature>
<gene>
    <name evidence="9" type="ORF">TrVE_jg5357</name>
</gene>
<reference evidence="10" key="1">
    <citation type="journal article" date="2023" name="Commun. Biol.">
        <title>Genome analysis of Parmales, the sister group of diatoms, reveals the evolutionary specialization of diatoms from phago-mixotrophs to photoautotrophs.</title>
        <authorList>
            <person name="Ban H."/>
            <person name="Sato S."/>
            <person name="Yoshikawa S."/>
            <person name="Yamada K."/>
            <person name="Nakamura Y."/>
            <person name="Ichinomiya M."/>
            <person name="Sato N."/>
            <person name="Blanc-Mathieu R."/>
            <person name="Endo H."/>
            <person name="Kuwata A."/>
            <person name="Ogata H."/>
        </authorList>
    </citation>
    <scope>NUCLEOTIDE SEQUENCE [LARGE SCALE GENOMIC DNA]</scope>
    <source>
        <strain evidence="10">NIES 3699</strain>
    </source>
</reference>
<evidence type="ECO:0000256" key="4">
    <source>
        <dbReference type="ARBA" id="ARBA00022777"/>
    </source>
</evidence>
<keyword evidence="2" id="KW-0808">Transferase</keyword>
<evidence type="ECO:0000256" key="3">
    <source>
        <dbReference type="ARBA" id="ARBA00022741"/>
    </source>
</evidence>
<organism evidence="9 10">
    <name type="scientific">Triparma verrucosa</name>
    <dbReference type="NCBI Taxonomy" id="1606542"/>
    <lineage>
        <taxon>Eukaryota</taxon>
        <taxon>Sar</taxon>
        <taxon>Stramenopiles</taxon>
        <taxon>Ochrophyta</taxon>
        <taxon>Bolidophyceae</taxon>
        <taxon>Parmales</taxon>
        <taxon>Triparmaceae</taxon>
        <taxon>Triparma</taxon>
    </lineage>
</organism>
<keyword evidence="1" id="KW-0723">Serine/threonine-protein kinase</keyword>
<dbReference type="FunFam" id="1.10.510.10:FF:000040">
    <property type="entry name" value="Mitogen-activated protein kinase"/>
    <property type="match status" value="1"/>
</dbReference>
<dbReference type="CDD" id="cd07834">
    <property type="entry name" value="STKc_MAPK"/>
    <property type="match status" value="1"/>
</dbReference>
<evidence type="ECO:0000256" key="6">
    <source>
        <dbReference type="PROSITE-ProRule" id="PRU10141"/>
    </source>
</evidence>
<keyword evidence="10" id="KW-1185">Reference proteome</keyword>
<name>A0A9W7BR99_9STRA</name>
<feature type="binding site" evidence="6">
    <location>
        <position position="52"/>
    </location>
    <ligand>
        <name>ATP</name>
        <dbReference type="ChEBI" id="CHEBI:30616"/>
    </ligand>
</feature>
<evidence type="ECO:0000313" key="10">
    <source>
        <dbReference type="Proteomes" id="UP001165160"/>
    </source>
</evidence>
<dbReference type="Gene3D" id="1.10.510.10">
    <property type="entry name" value="Transferase(Phosphotransferase) domain 1"/>
    <property type="match status" value="1"/>
</dbReference>
<dbReference type="GO" id="GO:0005524">
    <property type="term" value="F:ATP binding"/>
    <property type="evidence" value="ECO:0007669"/>
    <property type="project" value="UniProtKB-UniRule"/>
</dbReference>
<feature type="compositionally biased region" description="Basic and acidic residues" evidence="7">
    <location>
        <begin position="398"/>
        <end position="408"/>
    </location>
</feature>
<dbReference type="InterPro" id="IPR011009">
    <property type="entry name" value="Kinase-like_dom_sf"/>
</dbReference>
<evidence type="ECO:0000313" key="9">
    <source>
        <dbReference type="EMBL" id="GMH95031.1"/>
    </source>
</evidence>
<dbReference type="InterPro" id="IPR000719">
    <property type="entry name" value="Prot_kinase_dom"/>
</dbReference>
<feature type="region of interest" description="Disordered" evidence="7">
    <location>
        <begin position="398"/>
        <end position="566"/>
    </location>
</feature>
<evidence type="ECO:0000259" key="8">
    <source>
        <dbReference type="PROSITE" id="PS50011"/>
    </source>
</evidence>
<keyword evidence="4" id="KW-0418">Kinase</keyword>
<dbReference type="PROSITE" id="PS50011">
    <property type="entry name" value="PROTEIN_KINASE_DOM"/>
    <property type="match status" value="1"/>
</dbReference>
<evidence type="ECO:0000256" key="5">
    <source>
        <dbReference type="ARBA" id="ARBA00022840"/>
    </source>
</evidence>
<proteinExistence type="predicted"/>
<dbReference type="PROSITE" id="PS00107">
    <property type="entry name" value="PROTEIN_KINASE_ATP"/>
    <property type="match status" value="1"/>
</dbReference>
<sequence length="667" mass="72722">MNRGSERTHSVGGTTFKIDRRYSELKAIGKGSYGVVASAVDASSQGKVAIKKISPMAAHSQDAKHVLREVRLMRYLGVHDNIITLRGLSMRDCDDELYIVMELLDSDLHRIIQSSQSLSDAHHRYFMYQLLRGVNYLHKHNVIHRDLKPGNLLVTRNCELRITDFGLARLKPTREGEGGEEIEEAMTEHVVTRWYRPPELMLCPDGLYTAAVDMWSVGCIFAELLGRKPLFPGKNFVHQLTLIFDVIGSPRSSQVSHIKSRQAKKFLDSVRGKTAVDFETLYPACSPVAIDLLKKLLKFEPGERLDAASALNHSYFDALRKSNKSPDPPVSTDFEFDFESQNLSRGRLKALIAEEVRGMQRKPRGGASGAASSAAAEAAKKAALREARELKAMEQAKIEERERKRQEARVAALAKAVKSTGTTSSESPEAPTPKVRGGAGVGAGATVAAPKNKIGRNASESSSEEEENFLPRREITREKGAERDMGVGRGGGGGGVGERKSRLHQPTKSSGGKSNVRTTRSASSNRSTSASRVRSNSAGGSTERKGSLYESVHGKGLNGHNLYGGPVKATRDVLEKRDEIEEVTKAAASALRAAKGYEREKENNNVGGVGASRGSSRESSAGGKERKRRGTIPKSPKFSVLSWQKKMEGGSGAARRQMEARLRGAGY</sequence>
<feature type="compositionally biased region" description="Gly residues" evidence="7">
    <location>
        <begin position="487"/>
        <end position="496"/>
    </location>
</feature>
<evidence type="ECO:0000256" key="2">
    <source>
        <dbReference type="ARBA" id="ARBA00022679"/>
    </source>
</evidence>
<feature type="compositionally biased region" description="Basic and acidic residues" evidence="7">
    <location>
        <begin position="656"/>
        <end position="667"/>
    </location>
</feature>
<feature type="region of interest" description="Disordered" evidence="7">
    <location>
        <begin position="596"/>
        <end position="667"/>
    </location>
</feature>
<feature type="compositionally biased region" description="Polar residues" evidence="7">
    <location>
        <begin position="504"/>
        <end position="513"/>
    </location>
</feature>
<dbReference type="PANTHER" id="PTHR24055">
    <property type="entry name" value="MITOGEN-ACTIVATED PROTEIN KINASE"/>
    <property type="match status" value="1"/>
</dbReference>
<comment type="caution">
    <text evidence="9">The sequence shown here is derived from an EMBL/GenBank/DDBJ whole genome shotgun (WGS) entry which is preliminary data.</text>
</comment>
<dbReference type="InterPro" id="IPR050117">
    <property type="entry name" value="MAPK"/>
</dbReference>